<evidence type="ECO:0000313" key="5">
    <source>
        <dbReference type="EMBL" id="AKF10887.1"/>
    </source>
</evidence>
<proteinExistence type="predicted"/>
<dbReference type="Proteomes" id="UP000034883">
    <property type="component" value="Chromosome"/>
</dbReference>
<dbReference type="AlphaFoldDB" id="A0A0F6W9I0"/>
<reference evidence="5 6" key="1">
    <citation type="submission" date="2015-03" db="EMBL/GenBank/DDBJ databases">
        <title>Genome assembly of Sandaracinus amylolyticus DSM 53668.</title>
        <authorList>
            <person name="Sharma G."/>
            <person name="Subramanian S."/>
        </authorList>
    </citation>
    <scope>NUCLEOTIDE SEQUENCE [LARGE SCALE GENOMIC DNA]</scope>
    <source>
        <strain evidence="5 6">DSM 53668</strain>
    </source>
</reference>
<dbReference type="EMBL" id="CP011125">
    <property type="protein sequence ID" value="AKF10887.1"/>
    <property type="molecule type" value="Genomic_DNA"/>
</dbReference>
<dbReference type="PROSITE" id="PS50110">
    <property type="entry name" value="RESPONSE_REGULATORY"/>
    <property type="match status" value="1"/>
</dbReference>
<feature type="domain" description="Response regulatory" evidence="4">
    <location>
        <begin position="1"/>
        <end position="117"/>
    </location>
</feature>
<keyword evidence="1 2" id="KW-0597">Phosphoprotein</keyword>
<name>A0A0F6W9I0_9BACT</name>
<feature type="modified residue" description="4-aspartylphosphate" evidence="2">
    <location>
        <position position="50"/>
    </location>
</feature>
<dbReference type="Gene3D" id="3.40.50.2300">
    <property type="match status" value="1"/>
</dbReference>
<organism evidence="5 6">
    <name type="scientific">Sandaracinus amylolyticus</name>
    <dbReference type="NCBI Taxonomy" id="927083"/>
    <lineage>
        <taxon>Bacteria</taxon>
        <taxon>Pseudomonadati</taxon>
        <taxon>Myxococcota</taxon>
        <taxon>Polyangia</taxon>
        <taxon>Polyangiales</taxon>
        <taxon>Sandaracinaceae</taxon>
        <taxon>Sandaracinus</taxon>
    </lineage>
</organism>
<evidence type="ECO:0000256" key="2">
    <source>
        <dbReference type="PROSITE-ProRule" id="PRU00169"/>
    </source>
</evidence>
<keyword evidence="6" id="KW-1185">Reference proteome</keyword>
<feature type="region of interest" description="Disordered" evidence="3">
    <location>
        <begin position="121"/>
        <end position="158"/>
    </location>
</feature>
<accession>A0A0F6W9I0</accession>
<evidence type="ECO:0000313" key="6">
    <source>
        <dbReference type="Proteomes" id="UP000034883"/>
    </source>
</evidence>
<dbReference type="STRING" id="927083.DB32_008036"/>
<dbReference type="InterPro" id="IPR011006">
    <property type="entry name" value="CheY-like_superfamily"/>
</dbReference>
<feature type="compositionally biased region" description="Basic and acidic residues" evidence="3">
    <location>
        <begin position="148"/>
        <end position="158"/>
    </location>
</feature>
<dbReference type="SMART" id="SM00448">
    <property type="entry name" value="REC"/>
    <property type="match status" value="1"/>
</dbReference>
<dbReference type="Pfam" id="PF00072">
    <property type="entry name" value="Response_reg"/>
    <property type="match status" value="1"/>
</dbReference>
<dbReference type="PANTHER" id="PTHR44591">
    <property type="entry name" value="STRESS RESPONSE REGULATOR PROTEIN 1"/>
    <property type="match status" value="1"/>
</dbReference>
<evidence type="ECO:0000256" key="3">
    <source>
        <dbReference type="SAM" id="MobiDB-lite"/>
    </source>
</evidence>
<dbReference type="GO" id="GO:0000160">
    <property type="term" value="P:phosphorelay signal transduction system"/>
    <property type="evidence" value="ECO:0007669"/>
    <property type="project" value="InterPro"/>
</dbReference>
<protein>
    <submittedName>
        <fullName evidence="5">Chemotaxis regulator</fullName>
    </submittedName>
</protein>
<sequence length="158" mass="17072">MVLIVDDHIDTAEMFAECLRLIGARSIVTSSVAQAEALLGMLQVDAVVTDYAMPGEDGLSLVRKIRASDGGDALPVVMVSAHDRDGNVAEGARALGADFVAKPVDGHRLIDVVRAALSDEARRRAERATDPAPEPLPVARELIELPPDDWKRDPRREE</sequence>
<evidence type="ECO:0000256" key="1">
    <source>
        <dbReference type="ARBA" id="ARBA00022553"/>
    </source>
</evidence>
<dbReference type="InterPro" id="IPR001789">
    <property type="entry name" value="Sig_transdc_resp-reg_receiver"/>
</dbReference>
<dbReference type="KEGG" id="samy:DB32_008036"/>
<dbReference type="SUPFAM" id="SSF52172">
    <property type="entry name" value="CheY-like"/>
    <property type="match status" value="1"/>
</dbReference>
<gene>
    <name evidence="5" type="ORF">DB32_008036</name>
</gene>
<dbReference type="PANTHER" id="PTHR44591:SF25">
    <property type="entry name" value="CHEMOTAXIS TWO-COMPONENT RESPONSE REGULATOR"/>
    <property type="match status" value="1"/>
</dbReference>
<dbReference type="InterPro" id="IPR050595">
    <property type="entry name" value="Bact_response_regulator"/>
</dbReference>
<evidence type="ECO:0000259" key="4">
    <source>
        <dbReference type="PROSITE" id="PS50110"/>
    </source>
</evidence>